<keyword evidence="2" id="KW-1185">Reference proteome</keyword>
<comment type="caution">
    <text evidence="1">The sequence shown here is derived from an EMBL/GenBank/DDBJ whole genome shotgun (WGS) entry which is preliminary data.</text>
</comment>
<proteinExistence type="predicted"/>
<feature type="non-terminal residue" evidence="1">
    <location>
        <position position="1"/>
    </location>
</feature>
<reference evidence="1 2" key="1">
    <citation type="submission" date="2022-05" db="EMBL/GenBank/DDBJ databases">
        <authorList>
            <consortium name="Genoscope - CEA"/>
            <person name="William W."/>
        </authorList>
    </citation>
    <scope>NUCLEOTIDE SEQUENCE [LARGE SCALE GENOMIC DNA]</scope>
</reference>
<name>A0AAU9W7V0_9CNID</name>
<evidence type="ECO:0000313" key="1">
    <source>
        <dbReference type="EMBL" id="CAH3044753.1"/>
    </source>
</evidence>
<protein>
    <submittedName>
        <fullName evidence="1">Uncharacterized protein</fullName>
    </submittedName>
</protein>
<sequence length="180" mass="20416">FLHFPQAPPHSIYCGILAKIPEKLLDKLEDPEVVLAGDGRIAWATLPSMEGSQIFVLPLVQLSTLSWYSGISLQLFQANQAGSSFSMEFLTFQKAFTFLLGTKIQKVLIKQRENMRDHWQVEKSPKHLEEVKSVTFHAFLSHVLNKHKDLPNRLFNACAHGNITTPRVWITKGTTDTLFL</sequence>
<dbReference type="AlphaFoldDB" id="A0AAU9W7V0"/>
<dbReference type="EMBL" id="CALNXJ010000007">
    <property type="protein sequence ID" value="CAH3044753.1"/>
    <property type="molecule type" value="Genomic_DNA"/>
</dbReference>
<organism evidence="1 2">
    <name type="scientific">Pocillopora meandrina</name>
    <dbReference type="NCBI Taxonomy" id="46732"/>
    <lineage>
        <taxon>Eukaryota</taxon>
        <taxon>Metazoa</taxon>
        <taxon>Cnidaria</taxon>
        <taxon>Anthozoa</taxon>
        <taxon>Hexacorallia</taxon>
        <taxon>Scleractinia</taxon>
        <taxon>Astrocoeniina</taxon>
        <taxon>Pocilloporidae</taxon>
        <taxon>Pocillopora</taxon>
    </lineage>
</organism>
<dbReference type="Proteomes" id="UP001159428">
    <property type="component" value="Unassembled WGS sequence"/>
</dbReference>
<gene>
    <name evidence="1" type="ORF">PMEA_00031370</name>
</gene>
<evidence type="ECO:0000313" key="2">
    <source>
        <dbReference type="Proteomes" id="UP001159428"/>
    </source>
</evidence>
<accession>A0AAU9W7V0</accession>